<dbReference type="RefSeq" id="WP_141824168.1">
    <property type="nucleotide sequence ID" value="NZ_BAAAQC010000009.1"/>
</dbReference>
<protein>
    <submittedName>
        <fullName evidence="1">Uncharacterized protein</fullName>
    </submittedName>
</protein>
<evidence type="ECO:0000313" key="1">
    <source>
        <dbReference type="EMBL" id="TQN44868.1"/>
    </source>
</evidence>
<evidence type="ECO:0000313" key="2">
    <source>
        <dbReference type="Proteomes" id="UP000320085"/>
    </source>
</evidence>
<proteinExistence type="predicted"/>
<reference evidence="1 2" key="1">
    <citation type="submission" date="2019-06" db="EMBL/GenBank/DDBJ databases">
        <title>Sequencing the genomes of 1000 actinobacteria strains.</title>
        <authorList>
            <person name="Klenk H.-P."/>
        </authorList>
    </citation>
    <scope>NUCLEOTIDE SEQUENCE [LARGE SCALE GENOMIC DNA]</scope>
    <source>
        <strain evidence="1 2">DSM 21776</strain>
    </source>
</reference>
<sequence>MPTPQEEQVNANLDLLLSQFEKELASDPVAQTELRTKIEKVRTDYQTAAADAKSSKYSKDAGEAIAKALPTIVKGAMAASDAFRKGDYISGSAALMDICAGIIPVLASLASASGPAGALVGALFSVVGQILSYFAPKQPSVTDKIKEMLDHVQSENEIERITAFGSSVAVYTDGLNRKAGGEHRMSDPAAVAGTVALTSGSTSVTGTGTAFTSGVQAGQWLTFDADATGTTYKILSVQGDTGLTLSTPYAGATLSSSTAKVRSRTVLHRGIPEILAMPLTTEAEADDFIVAMYALGWGLETNQAKLVVPVFEHKKVAAYLTRVENQRKDGWPEVLGIWCRTYADLLTANTMLGCLADPVTLDRLLAETRDGNTASSLPKEPRRKCHEALIQLKALMEGLRESWGPDNAQVLSMVRALRPVAKERGTYARLDTWTGRLVLYVARGDGTNGSLSWDYKKNTAWLRALSVHVPRSQRDSFAPRYELLALAEGGDSIQRHVLDATTGNISDGTTVIIVRDGRGETFTDLSAMAFNEGTIGMEVGVSPQTLVSLSVEESGPAQYLNYYTVDKDGKGVRVDTEPRLAGATTVRSLYLPAAPLPGDPDAQALTDAAADPPGPALTAQNTPIAYGGVRDRNVLHVVAWNSWAEVDGPQNWRTYTGVALDPYYVWVFGKGGIACATHASMIRCRQQRSRTPAWIYHDFPAPFKTPEVESLSVSADGTLAVSLQGEVHTADYTIDRGKNRVLTTEWTARGGGARQVVKLPVPCWPVLESLRTNLEATP</sequence>
<dbReference type="Proteomes" id="UP000320085">
    <property type="component" value="Unassembled WGS sequence"/>
</dbReference>
<accession>A0A543PLB4</accession>
<comment type="caution">
    <text evidence="1">The sequence shown here is derived from an EMBL/GenBank/DDBJ whole genome shotgun (WGS) entry which is preliminary data.</text>
</comment>
<gene>
    <name evidence="1" type="ORF">FHX52_4089</name>
</gene>
<name>A0A543PLB4_9MICO</name>
<dbReference type="OrthoDB" id="9156922at2"/>
<organism evidence="1 2">
    <name type="scientific">Humibacillus xanthopallidus</name>
    <dbReference type="NCBI Taxonomy" id="412689"/>
    <lineage>
        <taxon>Bacteria</taxon>
        <taxon>Bacillati</taxon>
        <taxon>Actinomycetota</taxon>
        <taxon>Actinomycetes</taxon>
        <taxon>Micrococcales</taxon>
        <taxon>Intrasporangiaceae</taxon>
        <taxon>Humibacillus</taxon>
    </lineage>
</organism>
<dbReference type="EMBL" id="VFQF01000003">
    <property type="protein sequence ID" value="TQN44868.1"/>
    <property type="molecule type" value="Genomic_DNA"/>
</dbReference>
<dbReference type="AlphaFoldDB" id="A0A543PLB4"/>